<dbReference type="InterPro" id="IPR012907">
    <property type="entry name" value="Peptidase_S11_C"/>
</dbReference>
<evidence type="ECO:0000256" key="8">
    <source>
        <dbReference type="ARBA" id="ARBA00022801"/>
    </source>
</evidence>
<gene>
    <name evidence="18" type="ORF">CAG72_03155</name>
</gene>
<evidence type="ECO:0000256" key="13">
    <source>
        <dbReference type="PIRSR" id="PIRSR618044-1"/>
    </source>
</evidence>
<proteinExistence type="inferred from homology"/>
<dbReference type="Pfam" id="PF00768">
    <property type="entry name" value="Peptidase_S11"/>
    <property type="match status" value="1"/>
</dbReference>
<keyword evidence="5 18" id="KW-0121">Carboxypeptidase</keyword>
<dbReference type="SUPFAM" id="SSF69189">
    <property type="entry name" value="Penicillin-binding protein associated domain"/>
    <property type="match status" value="1"/>
</dbReference>
<organism evidence="18 19">
    <name type="scientific">Photobacterium halotolerans</name>
    <dbReference type="NCBI Taxonomy" id="265726"/>
    <lineage>
        <taxon>Bacteria</taxon>
        <taxon>Pseudomonadati</taxon>
        <taxon>Pseudomonadota</taxon>
        <taxon>Gammaproteobacteria</taxon>
        <taxon>Vibrionales</taxon>
        <taxon>Vibrionaceae</taxon>
        <taxon>Photobacterium</taxon>
    </lineage>
</organism>
<comment type="similarity">
    <text evidence="3 15">Belongs to the peptidase S11 family.</text>
</comment>
<dbReference type="InterPro" id="IPR015956">
    <property type="entry name" value="Peniciliin-bd_prot_C_sf"/>
</dbReference>
<keyword evidence="9" id="KW-0133">Cell shape</keyword>
<evidence type="ECO:0000256" key="5">
    <source>
        <dbReference type="ARBA" id="ARBA00022645"/>
    </source>
</evidence>
<evidence type="ECO:0000256" key="12">
    <source>
        <dbReference type="ARBA" id="ARBA00034000"/>
    </source>
</evidence>
<dbReference type="GO" id="GO:0009002">
    <property type="term" value="F:serine-type D-Ala-D-Ala carboxypeptidase activity"/>
    <property type="evidence" value="ECO:0007669"/>
    <property type="project" value="UniProtKB-EC"/>
</dbReference>
<keyword evidence="8" id="KW-0378">Hydrolase</keyword>
<feature type="binding site" evidence="14">
    <location>
        <position position="233"/>
    </location>
    <ligand>
        <name>substrate</name>
    </ligand>
</feature>
<keyword evidence="6" id="KW-0645">Protease</keyword>
<evidence type="ECO:0000256" key="1">
    <source>
        <dbReference type="ARBA" id="ARBA00003217"/>
    </source>
</evidence>
<dbReference type="Proteomes" id="UP000465712">
    <property type="component" value="Unassembled WGS sequence"/>
</dbReference>
<evidence type="ECO:0000256" key="14">
    <source>
        <dbReference type="PIRSR" id="PIRSR618044-2"/>
    </source>
</evidence>
<dbReference type="PANTHER" id="PTHR21581">
    <property type="entry name" value="D-ALANYL-D-ALANINE CARBOXYPEPTIDASE"/>
    <property type="match status" value="1"/>
</dbReference>
<evidence type="ECO:0000256" key="16">
    <source>
        <dbReference type="SAM" id="SignalP"/>
    </source>
</evidence>
<keyword evidence="11" id="KW-0961">Cell wall biogenesis/degradation</keyword>
<dbReference type="EC" id="3.4.16.4" evidence="4"/>
<evidence type="ECO:0000256" key="7">
    <source>
        <dbReference type="ARBA" id="ARBA00022729"/>
    </source>
</evidence>
<dbReference type="AlphaFoldDB" id="A0A7X4W8M1"/>
<sequence>MIKTLFRPALLCFTTGLYLSLLPPALAEEPLMPSPPEIAADAWVLMSYQSGQVIAGSNEHKAHAPASLVKIMTSYVVGTELKAGHIHNDDKVVISENAWSQKFPGSSVMFIKVGDTVSVDDLNHGVIVSSGNDATVALAEHVAGHTSAFIEMMNRQAEKLGMNNTYFTNPHGLDNDQQATTAYDMALLTRAFIHDLPEMYEMFKIKSFTFNNIKQGNRNPLLWDTSLNADGVKTGYTKESGYSLVSSAAQDDFRLIAVVLGTENVNTRRNESKKLLTWGFRFYQDLKPDFDSNTLKKAKVWYGSPSNVQVEVGDSGVLTVPRRQRKSLEHKVFYNANLEAPVTKGQQVGKVEWYLDKHLLTVQPILAAETSEKAPWYKSMIDTVWRPIGRWFSDQDWDPRAEKAVVETTQ</sequence>
<feature type="signal peptide" evidence="16">
    <location>
        <begin position="1"/>
        <end position="27"/>
    </location>
</feature>
<reference evidence="18 19" key="1">
    <citation type="submission" date="2017-05" db="EMBL/GenBank/DDBJ databases">
        <title>High clonality and local adaptation shapes Vibrionaceae linages within an endangered oasis.</title>
        <authorList>
            <person name="Vazquez-Rosas-Landa M."/>
        </authorList>
    </citation>
    <scope>NUCLEOTIDE SEQUENCE [LARGE SCALE GENOMIC DNA]</scope>
    <source>
        <strain evidence="18 19">P46_P4S1P180</strain>
    </source>
</reference>
<protein>
    <recommendedName>
        <fullName evidence="4">serine-type D-Ala-D-Ala carboxypeptidase</fullName>
        <ecNumber evidence="4">3.4.16.4</ecNumber>
    </recommendedName>
</protein>
<evidence type="ECO:0000256" key="10">
    <source>
        <dbReference type="ARBA" id="ARBA00022984"/>
    </source>
</evidence>
<feature type="active site" description="Proton acceptor" evidence="13">
    <location>
        <position position="70"/>
    </location>
</feature>
<evidence type="ECO:0000256" key="15">
    <source>
        <dbReference type="RuleBase" id="RU004016"/>
    </source>
</evidence>
<dbReference type="InterPro" id="IPR018044">
    <property type="entry name" value="Peptidase_S11"/>
</dbReference>
<feature type="domain" description="Peptidase S11 D-Ala-D-Ala carboxypeptidase A C-terminal" evidence="17">
    <location>
        <begin position="280"/>
        <end position="373"/>
    </location>
</feature>
<dbReference type="Gene3D" id="2.60.410.10">
    <property type="entry name" value="D-Ala-D-Ala carboxypeptidase, C-terminal domain"/>
    <property type="match status" value="1"/>
</dbReference>
<dbReference type="UniPathway" id="UPA00219"/>
<evidence type="ECO:0000256" key="2">
    <source>
        <dbReference type="ARBA" id="ARBA00004752"/>
    </source>
</evidence>
<feature type="active site" description="Proton acceptor" evidence="13">
    <location>
        <position position="67"/>
    </location>
</feature>
<evidence type="ECO:0000256" key="4">
    <source>
        <dbReference type="ARBA" id="ARBA00012448"/>
    </source>
</evidence>
<dbReference type="PRINTS" id="PR00725">
    <property type="entry name" value="DADACBPTASE1"/>
</dbReference>
<dbReference type="Gene3D" id="3.40.710.10">
    <property type="entry name" value="DD-peptidase/beta-lactamase superfamily"/>
    <property type="match status" value="1"/>
</dbReference>
<keyword evidence="7 16" id="KW-0732">Signal</keyword>
<dbReference type="EMBL" id="WXWW01000050">
    <property type="protein sequence ID" value="NAW64206.1"/>
    <property type="molecule type" value="Genomic_DNA"/>
</dbReference>
<feature type="chain" id="PRO_5030541515" description="serine-type D-Ala-D-Ala carboxypeptidase" evidence="16">
    <location>
        <begin position="28"/>
        <end position="410"/>
    </location>
</feature>
<accession>A0A7X4W8M1</accession>
<evidence type="ECO:0000256" key="6">
    <source>
        <dbReference type="ARBA" id="ARBA00022670"/>
    </source>
</evidence>
<feature type="active site" evidence="13">
    <location>
        <position position="130"/>
    </location>
</feature>
<evidence type="ECO:0000313" key="18">
    <source>
        <dbReference type="EMBL" id="NAW64206.1"/>
    </source>
</evidence>
<dbReference type="InterPro" id="IPR001967">
    <property type="entry name" value="Peptidase_S11_N"/>
</dbReference>
<dbReference type="SUPFAM" id="SSF56601">
    <property type="entry name" value="beta-lactamase/transpeptidase-like"/>
    <property type="match status" value="1"/>
</dbReference>
<name>A0A7X4W8M1_9GAMM</name>
<dbReference type="PANTHER" id="PTHR21581:SF6">
    <property type="entry name" value="TRAFFICKING PROTEIN PARTICLE COMPLEX SUBUNIT 12"/>
    <property type="match status" value="1"/>
</dbReference>
<comment type="function">
    <text evidence="1">Removes C-terminal D-alanyl residues from sugar-peptide cell wall precursors.</text>
</comment>
<dbReference type="GO" id="GO:0008360">
    <property type="term" value="P:regulation of cell shape"/>
    <property type="evidence" value="ECO:0007669"/>
    <property type="project" value="UniProtKB-KW"/>
</dbReference>
<dbReference type="Pfam" id="PF07943">
    <property type="entry name" value="PBP5_C"/>
    <property type="match status" value="1"/>
</dbReference>
<evidence type="ECO:0000313" key="19">
    <source>
        <dbReference type="Proteomes" id="UP000465712"/>
    </source>
</evidence>
<evidence type="ECO:0000256" key="3">
    <source>
        <dbReference type="ARBA" id="ARBA00007164"/>
    </source>
</evidence>
<dbReference type="GO" id="GO:0071555">
    <property type="term" value="P:cell wall organization"/>
    <property type="evidence" value="ECO:0007669"/>
    <property type="project" value="UniProtKB-KW"/>
</dbReference>
<keyword evidence="10" id="KW-0573">Peptidoglycan synthesis</keyword>
<dbReference type="InterPro" id="IPR037167">
    <property type="entry name" value="Peptidase_S11_C_sf"/>
</dbReference>
<evidence type="ECO:0000259" key="17">
    <source>
        <dbReference type="SMART" id="SM00936"/>
    </source>
</evidence>
<comment type="catalytic activity">
    <reaction evidence="12">
        <text>Preferential cleavage: (Ac)2-L-Lys-D-Ala-|-D-Ala. Also transpeptidation of peptidyl-alanyl moieties that are N-acyl substituents of D-alanine.</text>
        <dbReference type="EC" id="3.4.16.4"/>
    </reaction>
</comment>
<dbReference type="GO" id="GO:0006508">
    <property type="term" value="P:proteolysis"/>
    <property type="evidence" value="ECO:0007669"/>
    <property type="project" value="UniProtKB-KW"/>
</dbReference>
<dbReference type="SMART" id="SM00936">
    <property type="entry name" value="PBP5_C"/>
    <property type="match status" value="1"/>
</dbReference>
<evidence type="ECO:0000256" key="11">
    <source>
        <dbReference type="ARBA" id="ARBA00023316"/>
    </source>
</evidence>
<evidence type="ECO:0000256" key="9">
    <source>
        <dbReference type="ARBA" id="ARBA00022960"/>
    </source>
</evidence>
<dbReference type="GO" id="GO:0009252">
    <property type="term" value="P:peptidoglycan biosynthetic process"/>
    <property type="evidence" value="ECO:0007669"/>
    <property type="project" value="UniProtKB-UniPathway"/>
</dbReference>
<comment type="caution">
    <text evidence="18">The sequence shown here is derived from an EMBL/GenBank/DDBJ whole genome shotgun (WGS) entry which is preliminary data.</text>
</comment>
<dbReference type="InterPro" id="IPR012338">
    <property type="entry name" value="Beta-lactam/transpept-like"/>
</dbReference>
<comment type="pathway">
    <text evidence="2">Cell wall biogenesis; peptidoglycan biosynthesis.</text>
</comment>